<organism evidence="2 3">
    <name type="scientific">Hallella faecis</name>
    <dbReference type="NCBI Taxonomy" id="2841596"/>
    <lineage>
        <taxon>Bacteria</taxon>
        <taxon>Pseudomonadati</taxon>
        <taxon>Bacteroidota</taxon>
        <taxon>Bacteroidia</taxon>
        <taxon>Bacteroidales</taxon>
        <taxon>Prevotellaceae</taxon>
        <taxon>Hallella</taxon>
    </lineage>
</organism>
<proteinExistence type="predicted"/>
<evidence type="ECO:0000313" key="2">
    <source>
        <dbReference type="EMBL" id="MEQ2486800.1"/>
    </source>
</evidence>
<comment type="caution">
    <text evidence="2">The sequence shown here is derived from an EMBL/GenBank/DDBJ whole genome shotgun (WGS) entry which is preliminary data.</text>
</comment>
<feature type="chain" id="PRO_5045059626" evidence="1">
    <location>
        <begin position="25"/>
        <end position="103"/>
    </location>
</feature>
<keyword evidence="3" id="KW-1185">Reference proteome</keyword>
<dbReference type="EMBL" id="JBBNFP010000022">
    <property type="protein sequence ID" value="MEQ2486800.1"/>
    <property type="molecule type" value="Genomic_DNA"/>
</dbReference>
<gene>
    <name evidence="2" type="ORF">AAAT34_06990</name>
</gene>
<evidence type="ECO:0000313" key="3">
    <source>
        <dbReference type="Proteomes" id="UP001487296"/>
    </source>
</evidence>
<dbReference type="Proteomes" id="UP001487296">
    <property type="component" value="Unassembled WGS sequence"/>
</dbReference>
<name>A0ABV1FQV7_9BACT</name>
<sequence length="103" mass="11201">MIKRILFVSFLALFMGVLPQTVKAASAIEIIDNETQQVAISISSEGVLHVTGASGQTLYIYNVTGVRVMSVKVDGADKNYNLNLPKGCYIVKVGKTVRKISIR</sequence>
<reference evidence="2 3" key="1">
    <citation type="submission" date="2024-04" db="EMBL/GenBank/DDBJ databases">
        <title>Human intestinal bacterial collection.</title>
        <authorList>
            <person name="Pauvert C."/>
            <person name="Hitch T.C.A."/>
            <person name="Clavel T."/>
        </authorList>
    </citation>
    <scope>NUCLEOTIDE SEQUENCE [LARGE SCALE GENOMIC DNA]</scope>
    <source>
        <strain evidence="2 3">CLA-AA-H145</strain>
    </source>
</reference>
<feature type="signal peptide" evidence="1">
    <location>
        <begin position="1"/>
        <end position="24"/>
    </location>
</feature>
<accession>A0ABV1FQV7</accession>
<keyword evidence="1" id="KW-0732">Signal</keyword>
<dbReference type="InterPro" id="IPR026444">
    <property type="entry name" value="Secre_tail"/>
</dbReference>
<dbReference type="RefSeq" id="WP_215759841.1">
    <property type="nucleotide sequence ID" value="NZ_JAHKBE010000022.1"/>
</dbReference>
<protein>
    <submittedName>
        <fullName evidence="2">T9SS type A sorting domain-containing protein</fullName>
    </submittedName>
</protein>
<dbReference type="NCBIfam" id="TIGR04183">
    <property type="entry name" value="Por_Secre_tail"/>
    <property type="match status" value="1"/>
</dbReference>
<evidence type="ECO:0000256" key="1">
    <source>
        <dbReference type="SAM" id="SignalP"/>
    </source>
</evidence>